<dbReference type="OrthoDB" id="4762866at2"/>
<name>A0A1H0LTS7_9ACTN</name>
<gene>
    <name evidence="1" type="ORF">SAMN05192576_0316</name>
</gene>
<sequence length="178" mass="19653">MTDPLGLLRGLRQPDRRSCGASVVVAARMLADPSYAESMTPDRFADEALVTHRRVTARDLGGRFQVPWPRALGTPPWAVARELGPHHVTRLAWPDPGARFDRTLATVRAGQPAALYVGNRWCPRHVVLAAAAPEPGTLLVYEPATGRVLPVDRRSVVEHRMSLAGWDRLWFVVHSRSG</sequence>
<organism evidence="1 2">
    <name type="scientific">Nocardioides szechwanensis</name>
    <dbReference type="NCBI Taxonomy" id="1005944"/>
    <lineage>
        <taxon>Bacteria</taxon>
        <taxon>Bacillati</taxon>
        <taxon>Actinomycetota</taxon>
        <taxon>Actinomycetes</taxon>
        <taxon>Propionibacteriales</taxon>
        <taxon>Nocardioidaceae</taxon>
        <taxon>Nocardioides</taxon>
    </lineage>
</organism>
<evidence type="ECO:0000313" key="2">
    <source>
        <dbReference type="Proteomes" id="UP000199004"/>
    </source>
</evidence>
<accession>A0A1H0LTS7</accession>
<reference evidence="1 2" key="1">
    <citation type="submission" date="2016-10" db="EMBL/GenBank/DDBJ databases">
        <authorList>
            <person name="de Groot N.N."/>
        </authorList>
    </citation>
    <scope>NUCLEOTIDE SEQUENCE [LARGE SCALE GENOMIC DNA]</scope>
    <source>
        <strain evidence="1 2">CGMCC 1.11147</strain>
    </source>
</reference>
<evidence type="ECO:0008006" key="3">
    <source>
        <dbReference type="Google" id="ProtNLM"/>
    </source>
</evidence>
<dbReference type="Proteomes" id="UP000199004">
    <property type="component" value="Unassembled WGS sequence"/>
</dbReference>
<protein>
    <recommendedName>
        <fullName evidence="3">Peptidase_C39 like family protein</fullName>
    </recommendedName>
</protein>
<proteinExistence type="predicted"/>
<dbReference type="AlphaFoldDB" id="A0A1H0LTS7"/>
<evidence type="ECO:0000313" key="1">
    <source>
        <dbReference type="EMBL" id="SDO71505.1"/>
    </source>
</evidence>
<dbReference type="EMBL" id="FNIC01000013">
    <property type="protein sequence ID" value="SDO71505.1"/>
    <property type="molecule type" value="Genomic_DNA"/>
</dbReference>
<keyword evidence="2" id="KW-1185">Reference proteome</keyword>
<dbReference type="STRING" id="1005944.SAMN05192576_0316"/>
<dbReference type="RefSeq" id="WP_091027040.1">
    <property type="nucleotide sequence ID" value="NZ_BKAE01000021.1"/>
</dbReference>